<keyword evidence="1" id="KW-0472">Membrane</keyword>
<dbReference type="EMBL" id="GBRH01235475">
    <property type="protein sequence ID" value="JAD62420.1"/>
    <property type="molecule type" value="Transcribed_RNA"/>
</dbReference>
<proteinExistence type="predicted"/>
<reference evidence="2" key="2">
    <citation type="journal article" date="2015" name="Data Brief">
        <title>Shoot transcriptome of the giant reed, Arundo donax.</title>
        <authorList>
            <person name="Barrero R.A."/>
            <person name="Guerrero F.D."/>
            <person name="Moolhuijzen P."/>
            <person name="Goolsby J.A."/>
            <person name="Tidwell J."/>
            <person name="Bellgard S.E."/>
            <person name="Bellgard M.I."/>
        </authorList>
    </citation>
    <scope>NUCLEOTIDE SEQUENCE</scope>
    <source>
        <tissue evidence="2">Shoot tissue taken approximately 20 cm above the soil surface</tissue>
    </source>
</reference>
<protein>
    <submittedName>
        <fullName evidence="2">Uncharacterized protein</fullName>
    </submittedName>
</protein>
<sequence>MNKIDMVPVRQNSKVQSLLYQYGTVALLVTIVFRFTEFE</sequence>
<evidence type="ECO:0000256" key="1">
    <source>
        <dbReference type="SAM" id="Phobius"/>
    </source>
</evidence>
<name>A0A0A9BMF4_ARUDO</name>
<reference evidence="2" key="1">
    <citation type="submission" date="2014-09" db="EMBL/GenBank/DDBJ databases">
        <authorList>
            <person name="Magalhaes I.L.F."/>
            <person name="Oliveira U."/>
            <person name="Santos F.R."/>
            <person name="Vidigal T.H.D.A."/>
            <person name="Brescovit A.D."/>
            <person name="Santos A.J."/>
        </authorList>
    </citation>
    <scope>NUCLEOTIDE SEQUENCE</scope>
    <source>
        <tissue evidence="2">Shoot tissue taken approximately 20 cm above the soil surface</tissue>
    </source>
</reference>
<keyword evidence="1" id="KW-0812">Transmembrane</keyword>
<evidence type="ECO:0000313" key="2">
    <source>
        <dbReference type="EMBL" id="JAD62420.1"/>
    </source>
</evidence>
<feature type="transmembrane region" description="Helical" evidence="1">
    <location>
        <begin position="20"/>
        <end position="36"/>
    </location>
</feature>
<accession>A0A0A9BMF4</accession>
<organism evidence="2">
    <name type="scientific">Arundo donax</name>
    <name type="common">Giant reed</name>
    <name type="synonym">Donax arundinaceus</name>
    <dbReference type="NCBI Taxonomy" id="35708"/>
    <lineage>
        <taxon>Eukaryota</taxon>
        <taxon>Viridiplantae</taxon>
        <taxon>Streptophyta</taxon>
        <taxon>Embryophyta</taxon>
        <taxon>Tracheophyta</taxon>
        <taxon>Spermatophyta</taxon>
        <taxon>Magnoliopsida</taxon>
        <taxon>Liliopsida</taxon>
        <taxon>Poales</taxon>
        <taxon>Poaceae</taxon>
        <taxon>PACMAD clade</taxon>
        <taxon>Arundinoideae</taxon>
        <taxon>Arundineae</taxon>
        <taxon>Arundo</taxon>
    </lineage>
</organism>
<dbReference type="AlphaFoldDB" id="A0A0A9BMF4"/>
<keyword evidence="1" id="KW-1133">Transmembrane helix</keyword>